<keyword evidence="3" id="KW-0560">Oxidoreductase</keyword>
<dbReference type="Proteomes" id="UP000237144">
    <property type="component" value="Unassembled WGS sequence"/>
</dbReference>
<accession>A0A2S5BBN8</accession>
<evidence type="ECO:0008006" key="6">
    <source>
        <dbReference type="Google" id="ProtNLM"/>
    </source>
</evidence>
<evidence type="ECO:0000256" key="2">
    <source>
        <dbReference type="ARBA" id="ARBA00022857"/>
    </source>
</evidence>
<dbReference type="Pfam" id="PF00106">
    <property type="entry name" value="adh_short"/>
    <property type="match status" value="1"/>
</dbReference>
<reference evidence="4 5" key="1">
    <citation type="journal article" date="2018" name="Front. Microbiol.">
        <title>Prospects for Fungal Bioremediation of Acidic Radioactive Waste Sites: Characterization and Genome Sequence of Rhodotorula taiwanensis MD1149.</title>
        <authorList>
            <person name="Tkavc R."/>
            <person name="Matrosova V.Y."/>
            <person name="Grichenko O.E."/>
            <person name="Gostincar C."/>
            <person name="Volpe R.P."/>
            <person name="Klimenkova P."/>
            <person name="Gaidamakova E.K."/>
            <person name="Zhou C.E."/>
            <person name="Stewart B.J."/>
            <person name="Lyman M.G."/>
            <person name="Malfatti S.A."/>
            <person name="Rubinfeld B."/>
            <person name="Courtot M."/>
            <person name="Singh J."/>
            <person name="Dalgard C.L."/>
            <person name="Hamilton T."/>
            <person name="Frey K.G."/>
            <person name="Gunde-Cimerman N."/>
            <person name="Dugan L."/>
            <person name="Daly M.J."/>
        </authorList>
    </citation>
    <scope>NUCLEOTIDE SEQUENCE [LARGE SCALE GENOMIC DNA]</scope>
    <source>
        <strain evidence="4 5">MD1149</strain>
    </source>
</reference>
<dbReference type="GO" id="GO:0016491">
    <property type="term" value="F:oxidoreductase activity"/>
    <property type="evidence" value="ECO:0007669"/>
    <property type="project" value="UniProtKB-KW"/>
</dbReference>
<dbReference type="InterPro" id="IPR002347">
    <property type="entry name" value="SDR_fam"/>
</dbReference>
<evidence type="ECO:0000256" key="3">
    <source>
        <dbReference type="ARBA" id="ARBA00023002"/>
    </source>
</evidence>
<organism evidence="4 5">
    <name type="scientific">Rhodotorula taiwanensis</name>
    <dbReference type="NCBI Taxonomy" id="741276"/>
    <lineage>
        <taxon>Eukaryota</taxon>
        <taxon>Fungi</taxon>
        <taxon>Dikarya</taxon>
        <taxon>Basidiomycota</taxon>
        <taxon>Pucciniomycotina</taxon>
        <taxon>Microbotryomycetes</taxon>
        <taxon>Sporidiobolales</taxon>
        <taxon>Sporidiobolaceae</taxon>
        <taxon>Rhodotorula</taxon>
    </lineage>
</organism>
<evidence type="ECO:0000313" key="5">
    <source>
        <dbReference type="Proteomes" id="UP000237144"/>
    </source>
</evidence>
<dbReference type="AlphaFoldDB" id="A0A2S5BBN8"/>
<sequence>MSKYGEGKDLPNLEMLKSHCFATIPKPEGNLTGRIALVSGATSGLGYATALHLARLGISTLVFPVRSLKKGEQYVQSLHKDVPSFRGKVKLVQVDLCRLDTIAPCVAQIEKEIDRLDFAILNAGAARTNFTQTPDGYEETIQVNVLSTGLFAVLLLPLLDKTASLPQPSGAVPTQLKPQLEIVASDVHYWARNDLFPRSGNFLEQINSEAFFKTLPHAEMYNISKLLDVFMARKLAALPATEKIQVTSTNPGLCKSALRDDFGAVAAWLINQISWSAEFGTRTFLHAVLESHPSGSYISNGIRRPTSTFACSEEGIKLEDQFFKELVDLYAQKAPETKEILGRA</sequence>
<gene>
    <name evidence="4" type="ORF">BMF94_2751</name>
</gene>
<protein>
    <recommendedName>
        <fullName evidence="6">NAD(P)-binding protein</fullName>
    </recommendedName>
</protein>
<dbReference type="OrthoDB" id="542013at2759"/>
<keyword evidence="2" id="KW-0521">NADP</keyword>
<dbReference type="SUPFAM" id="SSF51735">
    <property type="entry name" value="NAD(P)-binding Rossmann-fold domains"/>
    <property type="match status" value="1"/>
</dbReference>
<dbReference type="PRINTS" id="PR00081">
    <property type="entry name" value="GDHRDH"/>
</dbReference>
<dbReference type="STRING" id="741276.A0A2S5BBN8"/>
<dbReference type="Gene3D" id="3.40.50.720">
    <property type="entry name" value="NAD(P)-binding Rossmann-like Domain"/>
    <property type="match status" value="1"/>
</dbReference>
<comment type="similarity">
    <text evidence="1">Belongs to the short-chain dehydrogenases/reductases (SDR) family.</text>
</comment>
<name>A0A2S5BBN8_9BASI</name>
<comment type="caution">
    <text evidence="4">The sequence shown here is derived from an EMBL/GenBank/DDBJ whole genome shotgun (WGS) entry which is preliminary data.</text>
</comment>
<dbReference type="EMBL" id="PJQD01000028">
    <property type="protein sequence ID" value="POY74177.1"/>
    <property type="molecule type" value="Genomic_DNA"/>
</dbReference>
<evidence type="ECO:0000313" key="4">
    <source>
        <dbReference type="EMBL" id="POY74177.1"/>
    </source>
</evidence>
<dbReference type="InterPro" id="IPR036291">
    <property type="entry name" value="NAD(P)-bd_dom_sf"/>
</dbReference>
<evidence type="ECO:0000256" key="1">
    <source>
        <dbReference type="ARBA" id="ARBA00006484"/>
    </source>
</evidence>
<dbReference type="PANTHER" id="PTHR24320:SF252">
    <property type="entry name" value="DEHYDROGENASE_REDUCTASE FAMILY PROTEIN, PUTATIVE (AFU_ORTHOLOGUE AFUA_3G08550)-RELATED"/>
    <property type="match status" value="1"/>
</dbReference>
<proteinExistence type="inferred from homology"/>
<keyword evidence="5" id="KW-1185">Reference proteome</keyword>
<dbReference type="PANTHER" id="PTHR24320">
    <property type="entry name" value="RETINOL DEHYDROGENASE"/>
    <property type="match status" value="1"/>
</dbReference>